<evidence type="ECO:0000259" key="4">
    <source>
        <dbReference type="Pfam" id="PF00021"/>
    </source>
</evidence>
<dbReference type="SUPFAM" id="SSF57302">
    <property type="entry name" value="Snake toxin-like"/>
    <property type="match status" value="2"/>
</dbReference>
<dbReference type="InParanoid" id="A0A7N8X9R9"/>
<dbReference type="GO" id="GO:0005576">
    <property type="term" value="C:extracellular region"/>
    <property type="evidence" value="ECO:0007669"/>
    <property type="project" value="UniProtKB-SubCell"/>
</dbReference>
<keyword evidence="2" id="KW-0964">Secreted</keyword>
<protein>
    <recommendedName>
        <fullName evidence="4">UPAR/Ly6 domain-containing protein</fullName>
    </recommendedName>
</protein>
<comment type="subcellular location">
    <subcellularLocation>
        <location evidence="1">Secreted</location>
    </subcellularLocation>
</comment>
<accession>A0A7N8X9R9</accession>
<dbReference type="PANTHER" id="PTHR20914">
    <property type="entry name" value="LY6/PLAUR DOMAIN-CONTAINING PROTEIN 8"/>
    <property type="match status" value="1"/>
</dbReference>
<feature type="signal peptide" evidence="3">
    <location>
        <begin position="1"/>
        <end position="18"/>
    </location>
</feature>
<feature type="chain" id="PRO_5031041120" description="UPAR/Ly6 domain-containing protein" evidence="3">
    <location>
        <begin position="19"/>
        <end position="219"/>
    </location>
</feature>
<dbReference type="AlphaFoldDB" id="A0A7N8X9R9"/>
<feature type="domain" description="UPAR/Ly6" evidence="4">
    <location>
        <begin position="30"/>
        <end position="112"/>
    </location>
</feature>
<evidence type="ECO:0000313" key="5">
    <source>
        <dbReference type="Ensembl" id="ENSMAMP00000042572.1"/>
    </source>
</evidence>
<dbReference type="GeneTree" id="ENSGT00940000163304"/>
<dbReference type="Gene3D" id="2.10.60.10">
    <property type="entry name" value="CD59"/>
    <property type="match status" value="2"/>
</dbReference>
<organism evidence="5 6">
    <name type="scientific">Mastacembelus armatus</name>
    <name type="common">zig-zag eel</name>
    <dbReference type="NCBI Taxonomy" id="205130"/>
    <lineage>
        <taxon>Eukaryota</taxon>
        <taxon>Metazoa</taxon>
        <taxon>Chordata</taxon>
        <taxon>Craniata</taxon>
        <taxon>Vertebrata</taxon>
        <taxon>Euteleostomi</taxon>
        <taxon>Actinopterygii</taxon>
        <taxon>Neopterygii</taxon>
        <taxon>Teleostei</taxon>
        <taxon>Neoteleostei</taxon>
        <taxon>Acanthomorphata</taxon>
        <taxon>Anabantaria</taxon>
        <taxon>Synbranchiformes</taxon>
        <taxon>Mastacembelidae</taxon>
        <taxon>Mastacembelus</taxon>
    </lineage>
</organism>
<sequence>MHLLTVIVGIVLLPKGKSLSVNYYLFIFYTLRCYECPLISSAHCTNVPKACASQNTQCSSMRITLYKGSSTVDDLSVKSCAPAQDCVEGSINYGELRVVITNKCCSTDLCNTQLAPVPSKTSPNGKKCYTCSGSECKTTVNCEGAEDYCISETVTAEGIKVTMKGCASKVFCSNTKSAQLTRAVQTEVSCCQGNYCNSACSTSAGLLLLLTPIYLVLFS</sequence>
<evidence type="ECO:0000313" key="6">
    <source>
        <dbReference type="Proteomes" id="UP000261640"/>
    </source>
</evidence>
<keyword evidence="3" id="KW-0732">Signal</keyword>
<reference evidence="5" key="2">
    <citation type="submission" date="2025-09" db="UniProtKB">
        <authorList>
            <consortium name="Ensembl"/>
        </authorList>
    </citation>
    <scope>IDENTIFICATION</scope>
</reference>
<evidence type="ECO:0000256" key="3">
    <source>
        <dbReference type="SAM" id="SignalP"/>
    </source>
</evidence>
<dbReference type="Proteomes" id="UP000261640">
    <property type="component" value="Unplaced"/>
</dbReference>
<dbReference type="Pfam" id="PF00021">
    <property type="entry name" value="UPAR_LY6"/>
    <property type="match status" value="2"/>
</dbReference>
<dbReference type="InterPro" id="IPR016054">
    <property type="entry name" value="LY6_UPA_recep-like"/>
</dbReference>
<dbReference type="InterPro" id="IPR050918">
    <property type="entry name" value="CNF-like_PLA2_Inhibitor"/>
</dbReference>
<dbReference type="FunCoup" id="A0A7N8X9R9">
    <property type="interactions" value="648"/>
</dbReference>
<evidence type="ECO:0000256" key="1">
    <source>
        <dbReference type="ARBA" id="ARBA00004613"/>
    </source>
</evidence>
<dbReference type="PANTHER" id="PTHR20914:SF9">
    <property type="entry name" value="COILED, ISOFORM A"/>
    <property type="match status" value="1"/>
</dbReference>
<reference evidence="5" key="1">
    <citation type="submission" date="2025-08" db="UniProtKB">
        <authorList>
            <consortium name="Ensembl"/>
        </authorList>
    </citation>
    <scope>IDENTIFICATION</scope>
</reference>
<keyword evidence="6" id="KW-1185">Reference proteome</keyword>
<dbReference type="InterPro" id="IPR045860">
    <property type="entry name" value="Snake_toxin-like_sf"/>
</dbReference>
<proteinExistence type="predicted"/>
<dbReference type="Ensembl" id="ENSMAMT00000047000.1">
    <property type="protein sequence ID" value="ENSMAMP00000042572.1"/>
    <property type="gene ID" value="ENSMAMG00000027873.1"/>
</dbReference>
<evidence type="ECO:0000256" key="2">
    <source>
        <dbReference type="ARBA" id="ARBA00022525"/>
    </source>
</evidence>
<feature type="domain" description="UPAR/Ly6" evidence="4">
    <location>
        <begin position="125"/>
        <end position="199"/>
    </location>
</feature>
<name>A0A7N8X9R9_9TELE</name>